<dbReference type="Proteomes" id="UP000029120">
    <property type="component" value="Chromosome 2"/>
</dbReference>
<evidence type="ECO:0000256" key="1">
    <source>
        <dbReference type="ARBA" id="ARBA00005234"/>
    </source>
</evidence>
<accession>A0A087HG28</accession>
<evidence type="ECO:0000256" key="3">
    <source>
        <dbReference type="ARBA" id="ARBA00022801"/>
    </source>
</evidence>
<evidence type="ECO:0000256" key="4">
    <source>
        <dbReference type="SAM" id="MobiDB-lite"/>
    </source>
</evidence>
<organism evidence="6 7">
    <name type="scientific">Arabis alpina</name>
    <name type="common">Alpine rock-cress</name>
    <dbReference type="NCBI Taxonomy" id="50452"/>
    <lineage>
        <taxon>Eukaryota</taxon>
        <taxon>Viridiplantae</taxon>
        <taxon>Streptophyta</taxon>
        <taxon>Embryophyta</taxon>
        <taxon>Tracheophyta</taxon>
        <taxon>Spermatophyta</taxon>
        <taxon>Magnoliopsida</taxon>
        <taxon>eudicotyledons</taxon>
        <taxon>Gunneridae</taxon>
        <taxon>Pentapetalae</taxon>
        <taxon>rosids</taxon>
        <taxon>malvids</taxon>
        <taxon>Brassicales</taxon>
        <taxon>Brassicaceae</taxon>
        <taxon>Arabideae</taxon>
        <taxon>Arabis</taxon>
    </lineage>
</organism>
<evidence type="ECO:0000256" key="2">
    <source>
        <dbReference type="ARBA" id="ARBA00022670"/>
    </source>
</evidence>
<reference evidence="7" key="1">
    <citation type="journal article" date="2015" name="Nat. Plants">
        <title>Genome expansion of Arabis alpina linked with retrotransposition and reduced symmetric DNA methylation.</title>
        <authorList>
            <person name="Willing E.M."/>
            <person name="Rawat V."/>
            <person name="Mandakova T."/>
            <person name="Maumus F."/>
            <person name="James G.V."/>
            <person name="Nordstroem K.J."/>
            <person name="Becker C."/>
            <person name="Warthmann N."/>
            <person name="Chica C."/>
            <person name="Szarzynska B."/>
            <person name="Zytnicki M."/>
            <person name="Albani M.C."/>
            <person name="Kiefer C."/>
            <person name="Bergonzi S."/>
            <person name="Castaings L."/>
            <person name="Mateos J.L."/>
            <person name="Berns M.C."/>
            <person name="Bujdoso N."/>
            <person name="Piofczyk T."/>
            <person name="de Lorenzo L."/>
            <person name="Barrero-Sicilia C."/>
            <person name="Mateos I."/>
            <person name="Piednoel M."/>
            <person name="Hagmann J."/>
            <person name="Chen-Min-Tao R."/>
            <person name="Iglesias-Fernandez R."/>
            <person name="Schuster S.C."/>
            <person name="Alonso-Blanco C."/>
            <person name="Roudier F."/>
            <person name="Carbonero P."/>
            <person name="Paz-Ares J."/>
            <person name="Davis S.J."/>
            <person name="Pecinka A."/>
            <person name="Quesneville H."/>
            <person name="Colot V."/>
            <person name="Lysak M.A."/>
            <person name="Weigel D."/>
            <person name="Coupland G."/>
            <person name="Schneeberger K."/>
        </authorList>
    </citation>
    <scope>NUCLEOTIDE SEQUENCE [LARGE SCALE GENOMIC DNA]</scope>
    <source>
        <strain evidence="7">cv. Pajares</strain>
    </source>
</reference>
<dbReference type="InterPro" id="IPR003653">
    <property type="entry name" value="Peptidase_C48_C"/>
</dbReference>
<comment type="similarity">
    <text evidence="1">Belongs to the peptidase C48 family.</text>
</comment>
<dbReference type="PROSITE" id="PS50600">
    <property type="entry name" value="ULP_PROTEASE"/>
    <property type="match status" value="1"/>
</dbReference>
<feature type="domain" description="Ubiquitin-like protease family profile" evidence="5">
    <location>
        <begin position="234"/>
        <end position="425"/>
    </location>
</feature>
<dbReference type="InterPro" id="IPR038765">
    <property type="entry name" value="Papain-like_cys_pep_sf"/>
</dbReference>
<feature type="region of interest" description="Disordered" evidence="4">
    <location>
        <begin position="1"/>
        <end position="67"/>
    </location>
</feature>
<sequence length="469" mass="51970">MSRGAKLSSKRRRRAETINLESPPAKKGKCSGDGEPLSEAEVTVDSPLANKSQGIPDEPLEPMEGGRSCSPEEGILEDVLVEDVVVKEKSDPQLVVLTVDEVVEEEANAGIAVEACAKENVCRALDMTVKMDGASEGECLEENCDVDTTGEENDVNLGDDEEEYDPELCSITPGGTSQRTDPVEIELILVKKFSLKKKRDGTDLLPPLDRAEFAFFAATLKACPHIECVTSEGLSLNSQFLLDLAQPSGLVSTTHMEVLVAFLRGRHAATLVAEKCLFASLWFVSYLQGKYSSFEKALNKKRVKWSDRMIKLVTEEGSTWFEDIDIVYVPMCWESVHWVGVAIHLKIWSVEVYDPAPSLYTESQMLELMSPVTKMLPHIVGKYCPGVESQNNGVKPFGCRRVEGIYESTHSDNSGPVAVKFLELELCGNPGEGMGFIRDDVVDDFRKQYAMDIFQEWFVPFYPNMEDAV</sequence>
<dbReference type="Pfam" id="PF02902">
    <property type="entry name" value="Peptidase_C48"/>
    <property type="match status" value="1"/>
</dbReference>
<protein>
    <recommendedName>
        <fullName evidence="5">Ubiquitin-like protease family profile domain-containing protein</fullName>
    </recommendedName>
</protein>
<keyword evidence="3" id="KW-0378">Hydrolase</keyword>
<proteinExistence type="inferred from homology"/>
<keyword evidence="2" id="KW-0645">Protease</keyword>
<name>A0A087HG28_ARAAL</name>
<dbReference type="OrthoDB" id="1113371at2759"/>
<dbReference type="AlphaFoldDB" id="A0A087HG28"/>
<dbReference type="SUPFAM" id="SSF54001">
    <property type="entry name" value="Cysteine proteinases"/>
    <property type="match status" value="1"/>
</dbReference>
<dbReference type="Gramene" id="KFK41080">
    <property type="protein sequence ID" value="KFK41080"/>
    <property type="gene ID" value="AALP_AA2G082900"/>
</dbReference>
<evidence type="ECO:0000259" key="5">
    <source>
        <dbReference type="PROSITE" id="PS50600"/>
    </source>
</evidence>
<dbReference type="GO" id="GO:0006508">
    <property type="term" value="P:proteolysis"/>
    <property type="evidence" value="ECO:0007669"/>
    <property type="project" value="UniProtKB-KW"/>
</dbReference>
<keyword evidence="7" id="KW-1185">Reference proteome</keyword>
<dbReference type="EMBL" id="CM002870">
    <property type="protein sequence ID" value="KFK41080.1"/>
    <property type="molecule type" value="Genomic_DNA"/>
</dbReference>
<dbReference type="GO" id="GO:0008234">
    <property type="term" value="F:cysteine-type peptidase activity"/>
    <property type="evidence" value="ECO:0007669"/>
    <property type="project" value="InterPro"/>
</dbReference>
<gene>
    <name evidence="6" type="ordered locus">AALP_Aa2g082900</name>
</gene>
<evidence type="ECO:0000313" key="6">
    <source>
        <dbReference type="EMBL" id="KFK41080.1"/>
    </source>
</evidence>
<evidence type="ECO:0000313" key="7">
    <source>
        <dbReference type="Proteomes" id="UP000029120"/>
    </source>
</evidence>
<dbReference type="Gene3D" id="3.40.395.10">
    <property type="entry name" value="Adenoviral Proteinase, Chain A"/>
    <property type="match status" value="1"/>
</dbReference>